<gene>
    <name evidence="2" type="ORF">DSW11_05610</name>
</gene>
<protein>
    <submittedName>
        <fullName evidence="2">RloC protein</fullName>
    </submittedName>
</protein>
<name>A0A5Z1SLN7_CAMJU</name>
<comment type="caution">
    <text evidence="2">The sequence shown here is derived from an EMBL/GenBank/DDBJ whole genome shotgun (WGS) entry which is preliminary data.</text>
</comment>
<dbReference type="AlphaFoldDB" id="A0A5Z1SLN7"/>
<dbReference type="InterPro" id="IPR026866">
    <property type="entry name" value="CR006_AAA"/>
</dbReference>
<reference evidence="2" key="1">
    <citation type="submission" date="2018-07" db="EMBL/GenBank/DDBJ databases">
        <authorList>
            <consortium name="NARMS: The National Antimicrobial Resistance Monitoring System"/>
        </authorList>
    </citation>
    <scope>NUCLEOTIDE SEQUENCE</scope>
    <source>
        <strain evidence="2">CVM N17C319</strain>
    </source>
</reference>
<organism evidence="2">
    <name type="scientific">Campylobacter jejuni</name>
    <dbReference type="NCBI Taxonomy" id="197"/>
    <lineage>
        <taxon>Bacteria</taxon>
        <taxon>Pseudomonadati</taxon>
        <taxon>Campylobacterota</taxon>
        <taxon>Epsilonproteobacteria</taxon>
        <taxon>Campylobacterales</taxon>
        <taxon>Campylobacteraceae</taxon>
        <taxon>Campylobacter</taxon>
    </lineage>
</organism>
<feature type="non-terminal residue" evidence="2">
    <location>
        <position position="310"/>
    </location>
</feature>
<feature type="domain" description="Protein CR006 P-loop" evidence="1">
    <location>
        <begin position="11"/>
        <end position="298"/>
    </location>
</feature>
<proteinExistence type="predicted"/>
<accession>A0A5Z1SLN7</accession>
<evidence type="ECO:0000313" key="2">
    <source>
        <dbReference type="EMBL" id="EAL6435680.1"/>
    </source>
</evidence>
<dbReference type="EMBL" id="AACPZM010000048">
    <property type="protein sequence ID" value="EAL6435680.1"/>
    <property type="molecule type" value="Genomic_DNA"/>
</dbReference>
<sequence length="310" mass="36666">MKILKFNEINFGSYKNFKWGNNLEEFKTINIFYGRNYSGKTTLSRIARSFELKKHNEDFLDGNFKIKLEDGNFLTQNDVIKSNLDIRVYNSDFVKENLNYLYDKKGNIKGFKSIGEEQKNIKEIIEKREEILAKRNEKLKNIQINQDDISKKQQDKIKTLNENLTNKAKVIKSSSNLTKQGNDYNKKNLEKDLIVIKNDVNIYILNDETQNKLVKILEDKEKQNINFTINFNKNNFQNILKHSSEILEKKIIIKENLTSELRQWLEEGLKFHKEHSSTQQCKFCNNPLTLERIVWIENNIKDDSGEKEKI</sequence>
<dbReference type="Pfam" id="PF13166">
    <property type="entry name" value="AAA_13"/>
    <property type="match status" value="1"/>
</dbReference>
<evidence type="ECO:0000259" key="1">
    <source>
        <dbReference type="Pfam" id="PF13166"/>
    </source>
</evidence>